<reference evidence="2 3" key="1">
    <citation type="journal article" date="2015" name="Nature">
        <title>rRNA introns, odd ribosomes, and small enigmatic genomes across a large radiation of phyla.</title>
        <authorList>
            <person name="Brown C.T."/>
            <person name="Hug L.A."/>
            <person name="Thomas B.C."/>
            <person name="Sharon I."/>
            <person name="Castelle C.J."/>
            <person name="Singh A."/>
            <person name="Wilkins M.J."/>
            <person name="Williams K.H."/>
            <person name="Banfield J.F."/>
        </authorList>
    </citation>
    <scope>NUCLEOTIDE SEQUENCE [LARGE SCALE GENOMIC DNA]</scope>
</reference>
<protein>
    <submittedName>
        <fullName evidence="2">Uncharacterized protein</fullName>
    </submittedName>
</protein>
<dbReference type="AlphaFoldDB" id="A0A0G4BCR5"/>
<name>A0A0G4BCR5_UNCK3</name>
<keyword evidence="1" id="KW-1133">Transmembrane helix</keyword>
<accession>A0A0G4BCR5</accession>
<dbReference type="KEGG" id="bgw:VE98_C0001G0398"/>
<gene>
    <name evidence="2" type="ORF">VE98_C0001G0398</name>
</gene>
<dbReference type="Proteomes" id="UP000035659">
    <property type="component" value="Chromosome"/>
</dbReference>
<evidence type="ECO:0000313" key="3">
    <source>
        <dbReference type="Proteomes" id="UP000035659"/>
    </source>
</evidence>
<feature type="transmembrane region" description="Helical" evidence="1">
    <location>
        <begin position="37"/>
        <end position="62"/>
    </location>
</feature>
<dbReference type="InterPro" id="IPR043723">
    <property type="entry name" value="DUF5665"/>
</dbReference>
<dbReference type="EMBL" id="CP011216">
    <property type="protein sequence ID" value="AKM84852.1"/>
    <property type="molecule type" value="Genomic_DNA"/>
</dbReference>
<proteinExistence type="predicted"/>
<evidence type="ECO:0000313" key="2">
    <source>
        <dbReference type="EMBL" id="AKM84852.1"/>
    </source>
</evidence>
<dbReference type="Pfam" id="PF18910">
    <property type="entry name" value="DUF5665"/>
    <property type="match status" value="1"/>
</dbReference>
<keyword evidence="1" id="KW-0812">Transmembrane</keyword>
<sequence>MGEMKKMLTGKDRVLGDFARALEKYYTSWSSLMARSFVSGLFTALGATIGLALVLGLAGLILDRLGVLPVVGGFFGRINEVLDHTLLK</sequence>
<keyword evidence="1" id="KW-0472">Membrane</keyword>
<evidence type="ECO:0000256" key="1">
    <source>
        <dbReference type="SAM" id="Phobius"/>
    </source>
</evidence>
<organism evidence="2 3">
    <name type="scientific">candidate division Kazan bacterium GW2011_GWA1_50_15</name>
    <dbReference type="NCBI Taxonomy" id="1620412"/>
    <lineage>
        <taxon>Bacteria</taxon>
        <taxon>Bacteria division Kazan-3B-28</taxon>
    </lineage>
</organism>
<dbReference type="STRING" id="1620412.VE98_C0001G0398"/>